<gene>
    <name evidence="1" type="ORF">GDO81_006442</name>
</gene>
<reference evidence="1" key="1">
    <citation type="thesis" date="2020" institute="ProQuest LLC" country="789 East Eisenhower Parkway, Ann Arbor, MI, USA">
        <title>Comparative Genomics and Chromosome Evolution.</title>
        <authorList>
            <person name="Mudd A.B."/>
        </authorList>
    </citation>
    <scope>NUCLEOTIDE SEQUENCE</scope>
    <source>
        <strain evidence="1">237g6f4</strain>
        <tissue evidence="1">Blood</tissue>
    </source>
</reference>
<comment type="caution">
    <text evidence="1">The sequence shown here is derived from an EMBL/GenBank/DDBJ whole genome shotgun (WGS) entry which is preliminary data.</text>
</comment>
<name>A0AAV7CY85_ENGPU</name>
<dbReference type="Proteomes" id="UP000824782">
    <property type="component" value="Unassembled WGS sequence"/>
</dbReference>
<keyword evidence="2" id="KW-1185">Reference proteome</keyword>
<dbReference type="AlphaFoldDB" id="A0AAV7CY85"/>
<organism evidence="1 2">
    <name type="scientific">Engystomops pustulosus</name>
    <name type="common">Tungara frog</name>
    <name type="synonym">Physalaemus pustulosus</name>
    <dbReference type="NCBI Taxonomy" id="76066"/>
    <lineage>
        <taxon>Eukaryota</taxon>
        <taxon>Metazoa</taxon>
        <taxon>Chordata</taxon>
        <taxon>Craniata</taxon>
        <taxon>Vertebrata</taxon>
        <taxon>Euteleostomi</taxon>
        <taxon>Amphibia</taxon>
        <taxon>Batrachia</taxon>
        <taxon>Anura</taxon>
        <taxon>Neobatrachia</taxon>
        <taxon>Hyloidea</taxon>
        <taxon>Leptodactylidae</taxon>
        <taxon>Leiuperinae</taxon>
        <taxon>Engystomops</taxon>
    </lineage>
</organism>
<evidence type="ECO:0000313" key="1">
    <source>
        <dbReference type="EMBL" id="KAG8589566.1"/>
    </source>
</evidence>
<sequence length="82" mass="9143">MCGTLSKCSQRQKLMKYLTLEIIHRIPRQTKKEGGTKCTFLKKSVTLGIMQVYSTLYEPTVVSRAEYWKPVGCQGLGGGASQ</sequence>
<evidence type="ECO:0000313" key="2">
    <source>
        <dbReference type="Proteomes" id="UP000824782"/>
    </source>
</evidence>
<proteinExistence type="predicted"/>
<dbReference type="EMBL" id="WNYA01000002">
    <property type="protein sequence ID" value="KAG8589566.1"/>
    <property type="molecule type" value="Genomic_DNA"/>
</dbReference>
<accession>A0AAV7CY85</accession>
<protein>
    <submittedName>
        <fullName evidence="1">Uncharacterized protein</fullName>
    </submittedName>
</protein>